<evidence type="ECO:0000313" key="1">
    <source>
        <dbReference type="EMBL" id="SUZ51518.1"/>
    </source>
</evidence>
<name>A0A381NCM9_9ZZZZ</name>
<organism evidence="1">
    <name type="scientific">marine metagenome</name>
    <dbReference type="NCBI Taxonomy" id="408172"/>
    <lineage>
        <taxon>unclassified sequences</taxon>
        <taxon>metagenomes</taxon>
        <taxon>ecological metagenomes</taxon>
    </lineage>
</organism>
<dbReference type="EMBL" id="UINC01000224">
    <property type="protein sequence ID" value="SUZ51518.1"/>
    <property type="molecule type" value="Genomic_DNA"/>
</dbReference>
<proteinExistence type="predicted"/>
<sequence>MQGAQDKDALMFQQMADKGHYRKIGGSRQGIYICSPSGILLNSINSLNPDDVLEVIQKGLDRWNELPKKERHLPKDFSKNIEHRWEASYPKDGLILKGEKADLLTDPPKFSERGDRWNMDYIWLNKAEAKQWVPQKIKEGEIQECPAIIKDRLFRFHLVDNVRGQTLPFAPQDIKKSSLHIEIVEIRKSEIKISIIGNSLAIAKGPWLLGENDWTPTHDLDHSIETNILGNAVFNTKKDIFTNFELVVLGKWIGKTQNNGRHFGPDSGHIGIIYNLAENIHENRIAPAFVDLYNADWIAQPQ</sequence>
<dbReference type="AlphaFoldDB" id="A0A381NCM9"/>
<accession>A0A381NCM9</accession>
<protein>
    <submittedName>
        <fullName evidence="1">Uncharacterized protein</fullName>
    </submittedName>
</protein>
<reference evidence="1" key="1">
    <citation type="submission" date="2018-05" db="EMBL/GenBank/DDBJ databases">
        <authorList>
            <person name="Lanie J.A."/>
            <person name="Ng W.-L."/>
            <person name="Kazmierczak K.M."/>
            <person name="Andrzejewski T.M."/>
            <person name="Davidsen T.M."/>
            <person name="Wayne K.J."/>
            <person name="Tettelin H."/>
            <person name="Glass J.I."/>
            <person name="Rusch D."/>
            <person name="Podicherti R."/>
            <person name="Tsui H.-C.T."/>
            <person name="Winkler M.E."/>
        </authorList>
    </citation>
    <scope>NUCLEOTIDE SEQUENCE</scope>
</reference>
<gene>
    <name evidence="1" type="ORF">METZ01_LOCUS4372</name>
</gene>